<dbReference type="EMBL" id="CH933810">
    <property type="protein sequence ID" value="EDW07100.1"/>
    <property type="molecule type" value="Genomic_DNA"/>
</dbReference>
<organism evidence="3 4">
    <name type="scientific">Drosophila mojavensis</name>
    <name type="common">Fruit fly</name>
    <dbReference type="NCBI Taxonomy" id="7230"/>
    <lineage>
        <taxon>Eukaryota</taxon>
        <taxon>Metazoa</taxon>
        <taxon>Ecdysozoa</taxon>
        <taxon>Arthropoda</taxon>
        <taxon>Hexapoda</taxon>
        <taxon>Insecta</taxon>
        <taxon>Pterygota</taxon>
        <taxon>Neoptera</taxon>
        <taxon>Endopterygota</taxon>
        <taxon>Diptera</taxon>
        <taxon>Brachycera</taxon>
        <taxon>Muscomorpha</taxon>
        <taxon>Ephydroidea</taxon>
        <taxon>Drosophilidae</taxon>
        <taxon>Drosophila</taxon>
    </lineage>
</organism>
<evidence type="ECO:0000313" key="3">
    <source>
        <dbReference type="EMBL" id="EDW07100.1"/>
    </source>
</evidence>
<keyword evidence="4" id="KW-1185">Reference proteome</keyword>
<dbReference type="OrthoDB" id="7866957at2759"/>
<dbReference type="PhylomeDB" id="B4L3H2"/>
<dbReference type="HOGENOM" id="CLU_1951002_0_0_1"/>
<reference evidence="3 4" key="1">
    <citation type="journal article" date="2007" name="Nature">
        <title>Evolution of genes and genomes on the Drosophila phylogeny.</title>
        <authorList>
            <consortium name="Drosophila 12 Genomes Consortium"/>
            <person name="Clark A.G."/>
            <person name="Eisen M.B."/>
            <person name="Smith D.R."/>
            <person name="Bergman C.M."/>
            <person name="Oliver B."/>
            <person name="Markow T.A."/>
            <person name="Kaufman T.C."/>
            <person name="Kellis M."/>
            <person name="Gelbart W."/>
            <person name="Iyer V.N."/>
            <person name="Pollard D.A."/>
            <person name="Sackton T.B."/>
            <person name="Larracuente A.M."/>
            <person name="Singh N.D."/>
            <person name="Abad J.P."/>
            <person name="Abt D.N."/>
            <person name="Adryan B."/>
            <person name="Aguade M."/>
            <person name="Akashi H."/>
            <person name="Anderson W.W."/>
            <person name="Aquadro C.F."/>
            <person name="Ardell D.H."/>
            <person name="Arguello R."/>
            <person name="Artieri C.G."/>
            <person name="Barbash D.A."/>
            <person name="Barker D."/>
            <person name="Barsanti P."/>
            <person name="Batterham P."/>
            <person name="Batzoglou S."/>
            <person name="Begun D."/>
            <person name="Bhutkar A."/>
            <person name="Blanco E."/>
            <person name="Bosak S.A."/>
            <person name="Bradley R.K."/>
            <person name="Brand A.D."/>
            <person name="Brent M.R."/>
            <person name="Brooks A.N."/>
            <person name="Brown R.H."/>
            <person name="Butlin R.K."/>
            <person name="Caggese C."/>
            <person name="Calvi B.R."/>
            <person name="Bernardo de Carvalho A."/>
            <person name="Caspi A."/>
            <person name="Castrezana S."/>
            <person name="Celniker S.E."/>
            <person name="Chang J.L."/>
            <person name="Chapple C."/>
            <person name="Chatterji S."/>
            <person name="Chinwalla A."/>
            <person name="Civetta A."/>
            <person name="Clifton S.W."/>
            <person name="Comeron J.M."/>
            <person name="Costello J.C."/>
            <person name="Coyne J.A."/>
            <person name="Daub J."/>
            <person name="David R.G."/>
            <person name="Delcher A.L."/>
            <person name="Delehaunty K."/>
            <person name="Do C.B."/>
            <person name="Ebling H."/>
            <person name="Edwards K."/>
            <person name="Eickbush T."/>
            <person name="Evans J.D."/>
            <person name="Filipski A."/>
            <person name="Findeiss S."/>
            <person name="Freyhult E."/>
            <person name="Fulton L."/>
            <person name="Fulton R."/>
            <person name="Garcia A.C."/>
            <person name="Gardiner A."/>
            <person name="Garfield D.A."/>
            <person name="Garvin B.E."/>
            <person name="Gibson G."/>
            <person name="Gilbert D."/>
            <person name="Gnerre S."/>
            <person name="Godfrey J."/>
            <person name="Good R."/>
            <person name="Gotea V."/>
            <person name="Gravely B."/>
            <person name="Greenberg A.J."/>
            <person name="Griffiths-Jones S."/>
            <person name="Gross S."/>
            <person name="Guigo R."/>
            <person name="Gustafson E.A."/>
            <person name="Haerty W."/>
            <person name="Hahn M.W."/>
            <person name="Halligan D.L."/>
            <person name="Halpern A.L."/>
            <person name="Halter G.M."/>
            <person name="Han M.V."/>
            <person name="Heger A."/>
            <person name="Hillier L."/>
            <person name="Hinrichs A.S."/>
            <person name="Holmes I."/>
            <person name="Hoskins R.A."/>
            <person name="Hubisz M.J."/>
            <person name="Hultmark D."/>
            <person name="Huntley M.A."/>
            <person name="Jaffe D.B."/>
            <person name="Jagadeeshan S."/>
            <person name="Jeck W.R."/>
            <person name="Johnson J."/>
            <person name="Jones C.D."/>
            <person name="Jordan W.C."/>
            <person name="Karpen G.H."/>
            <person name="Kataoka E."/>
            <person name="Keightley P.D."/>
            <person name="Kheradpour P."/>
            <person name="Kirkness E.F."/>
            <person name="Koerich L.B."/>
            <person name="Kristiansen K."/>
            <person name="Kudrna D."/>
            <person name="Kulathinal R.J."/>
            <person name="Kumar S."/>
            <person name="Kwok R."/>
            <person name="Lander E."/>
            <person name="Langley C.H."/>
            <person name="Lapoint R."/>
            <person name="Lazzaro B.P."/>
            <person name="Lee S.J."/>
            <person name="Levesque L."/>
            <person name="Li R."/>
            <person name="Lin C.F."/>
            <person name="Lin M.F."/>
            <person name="Lindblad-Toh K."/>
            <person name="Llopart A."/>
            <person name="Long M."/>
            <person name="Low L."/>
            <person name="Lozovsky E."/>
            <person name="Lu J."/>
            <person name="Luo M."/>
            <person name="Machado C.A."/>
            <person name="Makalowski W."/>
            <person name="Marzo M."/>
            <person name="Matsuda M."/>
            <person name="Matzkin L."/>
            <person name="McAllister B."/>
            <person name="McBride C.S."/>
            <person name="McKernan B."/>
            <person name="McKernan K."/>
            <person name="Mendez-Lago M."/>
            <person name="Minx P."/>
            <person name="Mollenhauer M.U."/>
            <person name="Montooth K."/>
            <person name="Mount S.M."/>
            <person name="Mu X."/>
            <person name="Myers E."/>
            <person name="Negre B."/>
            <person name="Newfeld S."/>
            <person name="Nielsen R."/>
            <person name="Noor M.A."/>
            <person name="O'Grady P."/>
            <person name="Pachter L."/>
            <person name="Papaceit M."/>
            <person name="Parisi M.J."/>
            <person name="Parisi M."/>
            <person name="Parts L."/>
            <person name="Pedersen J.S."/>
            <person name="Pesole G."/>
            <person name="Phillippy A.M."/>
            <person name="Ponting C.P."/>
            <person name="Pop M."/>
            <person name="Porcelli D."/>
            <person name="Powell J.R."/>
            <person name="Prohaska S."/>
            <person name="Pruitt K."/>
            <person name="Puig M."/>
            <person name="Quesneville H."/>
            <person name="Ram K.R."/>
            <person name="Rand D."/>
            <person name="Rasmussen M.D."/>
            <person name="Reed L.K."/>
            <person name="Reenan R."/>
            <person name="Reily A."/>
            <person name="Remington K.A."/>
            <person name="Rieger T.T."/>
            <person name="Ritchie M.G."/>
            <person name="Robin C."/>
            <person name="Rogers Y.H."/>
            <person name="Rohde C."/>
            <person name="Rozas J."/>
            <person name="Rubenfield M.J."/>
            <person name="Ruiz A."/>
            <person name="Russo S."/>
            <person name="Salzberg S.L."/>
            <person name="Sanchez-Gracia A."/>
            <person name="Saranga D.J."/>
            <person name="Sato H."/>
            <person name="Schaeffer S.W."/>
            <person name="Schatz M.C."/>
            <person name="Schlenke T."/>
            <person name="Schwartz R."/>
            <person name="Segarra C."/>
            <person name="Singh R.S."/>
            <person name="Sirot L."/>
            <person name="Sirota M."/>
            <person name="Sisneros N.B."/>
            <person name="Smith C.D."/>
            <person name="Smith T.F."/>
            <person name="Spieth J."/>
            <person name="Stage D.E."/>
            <person name="Stark A."/>
            <person name="Stephan W."/>
            <person name="Strausberg R.L."/>
            <person name="Strempel S."/>
            <person name="Sturgill D."/>
            <person name="Sutton G."/>
            <person name="Sutton G.G."/>
            <person name="Tao W."/>
            <person name="Teichmann S."/>
            <person name="Tobari Y.N."/>
            <person name="Tomimura Y."/>
            <person name="Tsolas J.M."/>
            <person name="Valente V.L."/>
            <person name="Venter E."/>
            <person name="Venter J.C."/>
            <person name="Vicario S."/>
            <person name="Vieira F.G."/>
            <person name="Vilella A.J."/>
            <person name="Villasante A."/>
            <person name="Walenz B."/>
            <person name="Wang J."/>
            <person name="Wasserman M."/>
            <person name="Watts T."/>
            <person name="Wilson D."/>
            <person name="Wilson R.K."/>
            <person name="Wing R.A."/>
            <person name="Wolfner M.F."/>
            <person name="Wong A."/>
            <person name="Wong G.K."/>
            <person name="Wu C.I."/>
            <person name="Wu G."/>
            <person name="Yamamoto D."/>
            <person name="Yang H.P."/>
            <person name="Yang S.P."/>
            <person name="Yorke J.A."/>
            <person name="Yoshida K."/>
            <person name="Zdobnov E."/>
            <person name="Zhang P."/>
            <person name="Zhang Y."/>
            <person name="Zimin A.V."/>
            <person name="Baldwin J."/>
            <person name="Abdouelleil A."/>
            <person name="Abdulkadir J."/>
            <person name="Abebe A."/>
            <person name="Abera B."/>
            <person name="Abreu J."/>
            <person name="Acer S.C."/>
            <person name="Aftuck L."/>
            <person name="Alexander A."/>
            <person name="An P."/>
            <person name="Anderson E."/>
            <person name="Anderson S."/>
            <person name="Arachi H."/>
            <person name="Azer M."/>
            <person name="Bachantsang P."/>
            <person name="Barry A."/>
            <person name="Bayul T."/>
            <person name="Berlin A."/>
            <person name="Bessette D."/>
            <person name="Bloom T."/>
            <person name="Blye J."/>
            <person name="Boguslavskiy L."/>
            <person name="Bonnet C."/>
            <person name="Boukhgalter B."/>
            <person name="Bourzgui I."/>
            <person name="Brown A."/>
            <person name="Cahill P."/>
            <person name="Channer S."/>
            <person name="Cheshatsang Y."/>
            <person name="Chuda L."/>
            <person name="Citroen M."/>
            <person name="Collymore A."/>
            <person name="Cooke P."/>
            <person name="Costello M."/>
            <person name="D'Aco K."/>
            <person name="Daza R."/>
            <person name="De Haan G."/>
            <person name="DeGray S."/>
            <person name="DeMaso C."/>
            <person name="Dhargay N."/>
            <person name="Dooley K."/>
            <person name="Dooley E."/>
            <person name="Doricent M."/>
            <person name="Dorje P."/>
            <person name="Dorjee K."/>
            <person name="Dupes A."/>
            <person name="Elong R."/>
            <person name="Falk J."/>
            <person name="Farina A."/>
            <person name="Faro S."/>
            <person name="Ferguson D."/>
            <person name="Fisher S."/>
            <person name="Foley C.D."/>
            <person name="Franke A."/>
            <person name="Friedrich D."/>
            <person name="Gadbois L."/>
            <person name="Gearin G."/>
            <person name="Gearin C.R."/>
            <person name="Giannoukos G."/>
            <person name="Goode T."/>
            <person name="Graham J."/>
            <person name="Grandbois E."/>
            <person name="Grewal S."/>
            <person name="Gyaltsen K."/>
            <person name="Hafez N."/>
            <person name="Hagos B."/>
            <person name="Hall J."/>
            <person name="Henson C."/>
            <person name="Hollinger A."/>
            <person name="Honan T."/>
            <person name="Huard M.D."/>
            <person name="Hughes L."/>
            <person name="Hurhula B."/>
            <person name="Husby M.E."/>
            <person name="Kamat A."/>
            <person name="Kanga B."/>
            <person name="Kashin S."/>
            <person name="Khazanovich D."/>
            <person name="Kisner P."/>
            <person name="Lance K."/>
            <person name="Lara M."/>
            <person name="Lee W."/>
            <person name="Lennon N."/>
            <person name="Letendre F."/>
            <person name="LeVine R."/>
            <person name="Lipovsky A."/>
            <person name="Liu X."/>
            <person name="Liu J."/>
            <person name="Liu S."/>
            <person name="Lokyitsang T."/>
            <person name="Lokyitsang Y."/>
            <person name="Lubonja R."/>
            <person name="Lui A."/>
            <person name="MacDonald P."/>
            <person name="Magnisalis V."/>
            <person name="Maru K."/>
            <person name="Matthews C."/>
            <person name="McCusker W."/>
            <person name="McDonough S."/>
            <person name="Mehta T."/>
            <person name="Meldrim J."/>
            <person name="Meneus L."/>
            <person name="Mihai O."/>
            <person name="Mihalev A."/>
            <person name="Mihova T."/>
            <person name="Mittelman R."/>
            <person name="Mlenga V."/>
            <person name="Montmayeur A."/>
            <person name="Mulrain L."/>
            <person name="Navidi A."/>
            <person name="Naylor J."/>
            <person name="Negash T."/>
            <person name="Nguyen T."/>
            <person name="Nguyen N."/>
            <person name="Nicol R."/>
            <person name="Norbu C."/>
            <person name="Norbu N."/>
            <person name="Novod N."/>
            <person name="O'Neill B."/>
            <person name="Osman S."/>
            <person name="Markiewicz E."/>
            <person name="Oyono O.L."/>
            <person name="Patti C."/>
            <person name="Phunkhang P."/>
            <person name="Pierre F."/>
            <person name="Priest M."/>
            <person name="Raghuraman S."/>
            <person name="Rege F."/>
            <person name="Reyes R."/>
            <person name="Rise C."/>
            <person name="Rogov P."/>
            <person name="Ross K."/>
            <person name="Ryan E."/>
            <person name="Settipalli S."/>
            <person name="Shea T."/>
            <person name="Sherpa N."/>
            <person name="Shi L."/>
            <person name="Shih D."/>
            <person name="Sparrow T."/>
            <person name="Spaulding J."/>
            <person name="Stalker J."/>
            <person name="Stange-Thomann N."/>
            <person name="Stavropoulos S."/>
            <person name="Stone C."/>
            <person name="Strader C."/>
            <person name="Tesfaye S."/>
            <person name="Thomson T."/>
            <person name="Thoulutsang Y."/>
            <person name="Thoulutsang D."/>
            <person name="Topham K."/>
            <person name="Topping I."/>
            <person name="Tsamla T."/>
            <person name="Vassiliev H."/>
            <person name="Vo A."/>
            <person name="Wangchuk T."/>
            <person name="Wangdi T."/>
            <person name="Weiand M."/>
            <person name="Wilkinson J."/>
            <person name="Wilson A."/>
            <person name="Yadav S."/>
            <person name="Young G."/>
            <person name="Yu Q."/>
            <person name="Zembek L."/>
            <person name="Zhong D."/>
            <person name="Zimmer A."/>
            <person name="Zwirko Z."/>
            <person name="Jaffe D.B."/>
            <person name="Alvarez P."/>
            <person name="Brockman W."/>
            <person name="Butler J."/>
            <person name="Chin C."/>
            <person name="Gnerre S."/>
            <person name="Grabherr M."/>
            <person name="Kleber M."/>
            <person name="Mauceli E."/>
            <person name="MacCallum I."/>
        </authorList>
    </citation>
    <scope>NUCLEOTIDE SEQUENCE [LARGE SCALE GENOMIC DNA]</scope>
    <source>
        <strain evidence="4">Tucson 15081-1352.22</strain>
    </source>
</reference>
<protein>
    <submittedName>
        <fullName evidence="3">Uncharacterized protein</fullName>
    </submittedName>
</protein>
<keyword evidence="2" id="KW-0732">Signal</keyword>
<proteinExistence type="predicted"/>
<name>B4L3H2_DROMO</name>
<feature type="chain" id="PRO_5002812515" evidence="2">
    <location>
        <begin position="22"/>
        <end position="142"/>
    </location>
</feature>
<feature type="region of interest" description="Disordered" evidence="1">
    <location>
        <begin position="78"/>
        <end position="97"/>
    </location>
</feature>
<evidence type="ECO:0000256" key="1">
    <source>
        <dbReference type="SAM" id="MobiDB-lite"/>
    </source>
</evidence>
<sequence length="142" mass="16034">MCKRGVYLMQLLALVLAGVEAWPHQKQPHQQQQQQQRQQQHHQHHQLSSDGHRMENDYTPIIHISSAVLQLAPDEQTHLLLPGNGNGNGHSGSSHPGGSIANWPHIYRLEDLLPVRMPAAAEPRLTVSDNLDWPHYVQSHGR</sequence>
<gene>
    <name evidence="3" type="primary">Dmoj\GI15546</name>
    <name evidence="3" type="ORF">Dmoj_GI15546</name>
</gene>
<feature type="region of interest" description="Disordered" evidence="1">
    <location>
        <begin position="25"/>
        <end position="54"/>
    </location>
</feature>
<feature type="compositionally biased region" description="Low complexity" evidence="1">
    <location>
        <begin position="25"/>
        <end position="38"/>
    </location>
</feature>
<dbReference type="KEGG" id="dmo:Dmoj_GI15546"/>
<dbReference type="Proteomes" id="UP000009192">
    <property type="component" value="Unassembled WGS sequence"/>
</dbReference>
<accession>B4L3H2</accession>
<evidence type="ECO:0000313" key="4">
    <source>
        <dbReference type="Proteomes" id="UP000009192"/>
    </source>
</evidence>
<dbReference type="OMA" id="QPWPHFY"/>
<evidence type="ECO:0000256" key="2">
    <source>
        <dbReference type="SAM" id="SignalP"/>
    </source>
</evidence>
<dbReference type="AlphaFoldDB" id="B4L3H2"/>
<feature type="signal peptide" evidence="2">
    <location>
        <begin position="1"/>
        <end position="21"/>
    </location>
</feature>
<dbReference type="InParanoid" id="B4L3H2"/>